<feature type="compositionally biased region" description="Low complexity" evidence="1">
    <location>
        <begin position="511"/>
        <end position="521"/>
    </location>
</feature>
<feature type="chain" id="PRO_5013267885" description="Carboxylesterase type B domain-containing protein" evidence="2">
    <location>
        <begin position="18"/>
        <end position="620"/>
    </location>
</feature>
<dbReference type="OrthoDB" id="408631at2759"/>
<evidence type="ECO:0000256" key="1">
    <source>
        <dbReference type="SAM" id="MobiDB-lite"/>
    </source>
</evidence>
<organism evidence="4 5">
    <name type="scientific">Penicilliopsis zonata CBS 506.65</name>
    <dbReference type="NCBI Taxonomy" id="1073090"/>
    <lineage>
        <taxon>Eukaryota</taxon>
        <taxon>Fungi</taxon>
        <taxon>Dikarya</taxon>
        <taxon>Ascomycota</taxon>
        <taxon>Pezizomycotina</taxon>
        <taxon>Eurotiomycetes</taxon>
        <taxon>Eurotiomycetidae</taxon>
        <taxon>Eurotiales</taxon>
        <taxon>Aspergillaceae</taxon>
        <taxon>Penicilliopsis</taxon>
    </lineage>
</organism>
<name>A0A1L9S744_9EURO</name>
<dbReference type="STRING" id="1073090.A0A1L9S744"/>
<gene>
    <name evidence="4" type="ORF">ASPZODRAFT_19957</name>
</gene>
<feature type="signal peptide" evidence="2">
    <location>
        <begin position="1"/>
        <end position="17"/>
    </location>
</feature>
<dbReference type="AlphaFoldDB" id="A0A1L9S744"/>
<dbReference type="SUPFAM" id="SSF53474">
    <property type="entry name" value="alpha/beta-Hydrolases"/>
    <property type="match status" value="1"/>
</dbReference>
<protein>
    <recommendedName>
        <fullName evidence="3">Carboxylesterase type B domain-containing protein</fullName>
    </recommendedName>
</protein>
<accession>A0A1L9S744</accession>
<reference evidence="5" key="1">
    <citation type="journal article" date="2017" name="Genome Biol.">
        <title>Comparative genomics reveals high biological diversity and specific adaptations in the industrially and medically important fungal genus Aspergillus.</title>
        <authorList>
            <person name="de Vries R.P."/>
            <person name="Riley R."/>
            <person name="Wiebenga A."/>
            <person name="Aguilar-Osorio G."/>
            <person name="Amillis S."/>
            <person name="Uchima C.A."/>
            <person name="Anderluh G."/>
            <person name="Asadollahi M."/>
            <person name="Askin M."/>
            <person name="Barry K."/>
            <person name="Battaglia E."/>
            <person name="Bayram O."/>
            <person name="Benocci T."/>
            <person name="Braus-Stromeyer S.A."/>
            <person name="Caldana C."/>
            <person name="Canovas D."/>
            <person name="Cerqueira G.C."/>
            <person name="Chen F."/>
            <person name="Chen W."/>
            <person name="Choi C."/>
            <person name="Clum A."/>
            <person name="Dos Santos R.A."/>
            <person name="Damasio A.R."/>
            <person name="Diallinas G."/>
            <person name="Emri T."/>
            <person name="Fekete E."/>
            <person name="Flipphi M."/>
            <person name="Freyberg S."/>
            <person name="Gallo A."/>
            <person name="Gournas C."/>
            <person name="Habgood R."/>
            <person name="Hainaut M."/>
            <person name="Harispe M.L."/>
            <person name="Henrissat B."/>
            <person name="Hilden K.S."/>
            <person name="Hope R."/>
            <person name="Hossain A."/>
            <person name="Karabika E."/>
            <person name="Karaffa L."/>
            <person name="Karanyi Z."/>
            <person name="Krasevec N."/>
            <person name="Kuo A."/>
            <person name="Kusch H."/>
            <person name="LaButti K."/>
            <person name="Lagendijk E.L."/>
            <person name="Lapidus A."/>
            <person name="Levasseur A."/>
            <person name="Lindquist E."/>
            <person name="Lipzen A."/>
            <person name="Logrieco A.F."/>
            <person name="MacCabe A."/>
            <person name="Maekelae M.R."/>
            <person name="Malavazi I."/>
            <person name="Melin P."/>
            <person name="Meyer V."/>
            <person name="Mielnichuk N."/>
            <person name="Miskei M."/>
            <person name="Molnar A.P."/>
            <person name="Mule G."/>
            <person name="Ngan C.Y."/>
            <person name="Orejas M."/>
            <person name="Orosz E."/>
            <person name="Ouedraogo J.P."/>
            <person name="Overkamp K.M."/>
            <person name="Park H.-S."/>
            <person name="Perrone G."/>
            <person name="Piumi F."/>
            <person name="Punt P.J."/>
            <person name="Ram A.F."/>
            <person name="Ramon A."/>
            <person name="Rauscher S."/>
            <person name="Record E."/>
            <person name="Riano-Pachon D.M."/>
            <person name="Robert V."/>
            <person name="Roehrig J."/>
            <person name="Ruller R."/>
            <person name="Salamov A."/>
            <person name="Salih N.S."/>
            <person name="Samson R.A."/>
            <person name="Sandor E."/>
            <person name="Sanguinetti M."/>
            <person name="Schuetze T."/>
            <person name="Sepcic K."/>
            <person name="Shelest E."/>
            <person name="Sherlock G."/>
            <person name="Sophianopoulou V."/>
            <person name="Squina F.M."/>
            <person name="Sun H."/>
            <person name="Susca A."/>
            <person name="Todd R.B."/>
            <person name="Tsang A."/>
            <person name="Unkles S.E."/>
            <person name="van de Wiele N."/>
            <person name="van Rossen-Uffink D."/>
            <person name="Oliveira J.V."/>
            <person name="Vesth T.C."/>
            <person name="Visser J."/>
            <person name="Yu J.-H."/>
            <person name="Zhou M."/>
            <person name="Andersen M.R."/>
            <person name="Archer D.B."/>
            <person name="Baker S.E."/>
            <person name="Benoit I."/>
            <person name="Brakhage A.A."/>
            <person name="Braus G.H."/>
            <person name="Fischer R."/>
            <person name="Frisvad J.C."/>
            <person name="Goldman G.H."/>
            <person name="Houbraken J."/>
            <person name="Oakley B."/>
            <person name="Pocsi I."/>
            <person name="Scazzocchio C."/>
            <person name="Seiboth B."/>
            <person name="vanKuyk P.A."/>
            <person name="Wortman J."/>
            <person name="Dyer P.S."/>
            <person name="Grigoriev I.V."/>
        </authorList>
    </citation>
    <scope>NUCLEOTIDE SEQUENCE [LARGE SCALE GENOMIC DNA]</scope>
    <source>
        <strain evidence="5">CBS 506.65</strain>
    </source>
</reference>
<dbReference type="Pfam" id="PF00135">
    <property type="entry name" value="COesterase"/>
    <property type="match status" value="1"/>
</dbReference>
<dbReference type="GeneID" id="34613969"/>
<dbReference type="InterPro" id="IPR002018">
    <property type="entry name" value="CarbesteraseB"/>
</dbReference>
<feature type="domain" description="Carboxylesterase type B" evidence="3">
    <location>
        <begin position="52"/>
        <end position="535"/>
    </location>
</feature>
<feature type="region of interest" description="Disordered" evidence="1">
    <location>
        <begin position="510"/>
        <end position="530"/>
    </location>
</feature>
<proteinExistence type="predicted"/>
<evidence type="ECO:0000313" key="4">
    <source>
        <dbReference type="EMBL" id="OJJ42979.1"/>
    </source>
</evidence>
<dbReference type="InterPro" id="IPR029058">
    <property type="entry name" value="AB_hydrolase_fold"/>
</dbReference>
<evidence type="ECO:0000313" key="5">
    <source>
        <dbReference type="Proteomes" id="UP000184188"/>
    </source>
</evidence>
<dbReference type="InterPro" id="IPR050309">
    <property type="entry name" value="Type-B_Carboxylest/Lipase"/>
</dbReference>
<dbReference type="EMBL" id="KV878355">
    <property type="protein sequence ID" value="OJJ42979.1"/>
    <property type="molecule type" value="Genomic_DNA"/>
</dbReference>
<dbReference type="PANTHER" id="PTHR11559">
    <property type="entry name" value="CARBOXYLESTERASE"/>
    <property type="match status" value="1"/>
</dbReference>
<sequence length="620" mass="67138">MFPFFFVWSLFMGTVLCLSSSPRTQSGIEFVPGSALPLLHLPYATYRAAKYDDEIDVYYFKNIRFAAPPTGKLRFEKPASPKQETTLQTGEYGPSCIQNVPLGLFNLGILDKTPLGDMIDGGFSRFAGGTDEDCLFLDVQVPGRAIRAGQVSFNLPVAVYFHGGAYTFGTKNHVSTKGIWRQAGEDLIIVAANYRLGAYGWLAGTSMENQGTPNLGLYDQRAALQWVQSYIGLVGGDKRDVSAWGESAGAGSIMHHLVAFGGAQDPLFAKAVLISPAFQLQYDRAGSLEDSFRLFAAAAGCPSGSLACLRDVDSRTLRKANAQLIDSAAGGTSVIGPASDGSWVRQLAGLEFEAGHYWKQLESLVVTHTSDEAILFTPLRVSTDAQLESLVESIIPAYAKPSVAQSILDKYGGTAASPRSRYKAFVRDATFTCNVRTLLQAYEQRVWSMQYSASQGFHSCYLWALFFDPSASFNLFGLHIKLNLLPLLGNVAERLQGYLTSHAIHGDPNIRSRSAAAGSSPRWPPARPTNDTYQDVLDVGNLGFRLITNSQISDDSDAHCGFVSQMSRALVELGGYGVDVEEGIEDFKDSAALAFLMGHAPVSPFASLNFGTAHALRLSN</sequence>
<keyword evidence="2" id="KW-0732">Signal</keyword>
<dbReference type="Gene3D" id="3.40.50.1820">
    <property type="entry name" value="alpha/beta hydrolase"/>
    <property type="match status" value="1"/>
</dbReference>
<evidence type="ECO:0000256" key="2">
    <source>
        <dbReference type="SAM" id="SignalP"/>
    </source>
</evidence>
<evidence type="ECO:0000259" key="3">
    <source>
        <dbReference type="Pfam" id="PF00135"/>
    </source>
</evidence>
<keyword evidence="5" id="KW-1185">Reference proteome</keyword>
<dbReference type="RefSeq" id="XP_022577489.1">
    <property type="nucleotide sequence ID" value="XM_022727505.1"/>
</dbReference>
<dbReference type="VEuPathDB" id="FungiDB:ASPZODRAFT_19957"/>
<dbReference type="Proteomes" id="UP000184188">
    <property type="component" value="Unassembled WGS sequence"/>
</dbReference>